<dbReference type="PANTHER" id="PTHR21663">
    <property type="entry name" value="HYPOTHETICAL HEAT DOMAIN-CONTAINING"/>
    <property type="match status" value="1"/>
</dbReference>
<dbReference type="Gene3D" id="1.25.10.10">
    <property type="entry name" value="Leucine-rich Repeat Variant"/>
    <property type="match status" value="1"/>
</dbReference>
<dbReference type="EMBL" id="QBIY01012633">
    <property type="protein sequence ID" value="RXN20739.1"/>
    <property type="molecule type" value="Genomic_DNA"/>
</dbReference>
<keyword evidence="4" id="KW-1185">Reference proteome</keyword>
<dbReference type="GO" id="GO:0005829">
    <property type="term" value="C:cytosol"/>
    <property type="evidence" value="ECO:0007669"/>
    <property type="project" value="GOC"/>
</dbReference>
<sequence>MEWVSHARAMQYPADAVSCRCCVSFILRATLGTLLGEKAQIAAAKEICQLISKQKRVVDAALHEGNMETRVSPAEVTASQHVLVCALLELGSLLQDLSSTAAPLLQDTSIGMLDTVISVLLHPSPSARLAAAWCLRCVAVGMPAQVAMLLDRCAERLNALKSCPEAVAGYSAAVAALLGAVQLCPLGISHSKGKVVMTLAEDLLRSAAQNSRISIQRTQGGWLLLSALSTLGPTVMEHHLPRLLLLWKCAFPLSVKDMENELRRGDSFTWQVTLEGRAGALCAMKSLVVHCKDLLTDDVISRLLPLLSCAVALLNQLPSIIKSYGNQIKNAATVFRLRVYEILTMLQPKTYEESFGTVLKQLLNDLTGPEITACAELNLLPSLCYSQDLALLGPGLQDVDQHYVEEQLHGGSSGGGTLEYDPFTIFEKAQEVPTPLPPASALTAAAVQLFGGIFPHLGVQQRAQILEQFCEFVRQLKGARQQTVHIHVVAAFCCTLKCLASSRKELGPEEVQRPALSLLLGALEGSNPLLRCMAAEGLARLVHVLNDPNFTVSITLLSFEKLKTARDAITRTGHALALSAVYRYLSGISSSQFLSACVGVLFTLSQDSTSPEVQMWALHALSMVVDLAGPLYHSHLEASFSLVLRLLLSTPHTHVEVQQSLGRCLNALITSMGPDLQGEGAGVCAVRTSCLVGCAVMQDSQDCLVQAQAISCLQQLHMFAPRFVNLASLVPSLCINLCSSYLSLRRAVVACLRQLAQKEAVEVSEHAVALVKELPRRDNTQLDVTIKEVGLEGALFSLLDRESDPCLCRDIQETLVHMMSSGAESNLAHWLKLCKDVLSASADSAAAAAVETQQEEDGDRYDDSSVFHAKSESSGPFNNLRWSTRVFSMECVCRIIAQCENRDPAHFNMALAQEQRLHESADFLVLHLADLIRMAFMAATDHSDQLRLAGLQTLLVIIRKFSSVPEPEFPGHVILEQYQANVGAALRPAFHVDAPPNVTAKACQVCSAWIASGVISDLRDLRRVHQLLASSLAKVQVGRDVASQLYNESTFTMETLAVLKAWAEVYITAVQGSRQRESPGSHLQQQSDEAGTAGPAGAGLLKLVQTDLATLSRLWLAALQDHALLTLPSQYSSHLPSTGGSFYTAETVEQARPHYYSAWATVLHATALWLNSTGFIVVDEGPANLSRPVTPTSMGQSTSLSSVKSPEDVNTDRLHLILGTELS</sequence>
<dbReference type="PANTHER" id="PTHR21663:SF1">
    <property type="entry name" value="HEAT REPEAT-CONTAINING PROTEIN 5A"/>
    <property type="match status" value="1"/>
</dbReference>
<name>A0A498MHG5_LABRO</name>
<dbReference type="GO" id="GO:0005794">
    <property type="term" value="C:Golgi apparatus"/>
    <property type="evidence" value="ECO:0007669"/>
    <property type="project" value="TreeGrafter"/>
</dbReference>
<dbReference type="Proteomes" id="UP000290572">
    <property type="component" value="Unassembled WGS sequence"/>
</dbReference>
<dbReference type="GO" id="GO:0030139">
    <property type="term" value="C:endocytic vesicle"/>
    <property type="evidence" value="ECO:0007669"/>
    <property type="project" value="TreeGrafter"/>
</dbReference>
<dbReference type="InterPro" id="IPR046837">
    <property type="entry name" value="Laa1/Sip1/HEATR5-like_HEAT"/>
</dbReference>
<dbReference type="InterPro" id="IPR016024">
    <property type="entry name" value="ARM-type_fold"/>
</dbReference>
<proteinExistence type="inferred from homology"/>
<dbReference type="GO" id="GO:0016020">
    <property type="term" value="C:membrane"/>
    <property type="evidence" value="ECO:0007669"/>
    <property type="project" value="TreeGrafter"/>
</dbReference>
<dbReference type="InterPro" id="IPR011989">
    <property type="entry name" value="ARM-like"/>
</dbReference>
<comment type="caution">
    <text evidence="3">The sequence shown here is derived from an EMBL/GenBank/DDBJ whole genome shotgun (WGS) entry which is preliminary data.</text>
</comment>
<protein>
    <submittedName>
        <fullName evidence="3">HEAT repeat-containing 5A isoform X1</fullName>
    </submittedName>
</protein>
<dbReference type="STRING" id="84645.A0A498MHG5"/>
<comment type="similarity">
    <text evidence="1">Belongs to the HEATR5 family.</text>
</comment>
<dbReference type="FunFam" id="1.25.10.10:FF:000262">
    <property type="entry name" value="HEAT repeat-containing protein 5B"/>
    <property type="match status" value="1"/>
</dbReference>
<evidence type="ECO:0000256" key="2">
    <source>
        <dbReference type="ARBA" id="ARBA00022737"/>
    </source>
</evidence>
<keyword evidence="2" id="KW-0677">Repeat</keyword>
<evidence type="ECO:0000256" key="1">
    <source>
        <dbReference type="ARBA" id="ARBA00008304"/>
    </source>
</evidence>
<dbReference type="AlphaFoldDB" id="A0A498MHG5"/>
<accession>A0A498MHG5</accession>
<dbReference type="InterPro" id="IPR040108">
    <property type="entry name" value="Laa1/Sip1/HEATR5"/>
</dbReference>
<dbReference type="GO" id="GO:0006897">
    <property type="term" value="P:endocytosis"/>
    <property type="evidence" value="ECO:0007669"/>
    <property type="project" value="TreeGrafter"/>
</dbReference>
<dbReference type="SUPFAM" id="SSF48371">
    <property type="entry name" value="ARM repeat"/>
    <property type="match status" value="1"/>
</dbReference>
<evidence type="ECO:0000313" key="3">
    <source>
        <dbReference type="EMBL" id="RXN20739.1"/>
    </source>
</evidence>
<dbReference type="Pfam" id="PF20210">
    <property type="entry name" value="Laa1_Sip1_HTR5"/>
    <property type="match status" value="1"/>
</dbReference>
<dbReference type="GO" id="GO:0042147">
    <property type="term" value="P:retrograde transport, endosome to Golgi"/>
    <property type="evidence" value="ECO:0007669"/>
    <property type="project" value="TreeGrafter"/>
</dbReference>
<reference evidence="3 4" key="1">
    <citation type="submission" date="2018-03" db="EMBL/GenBank/DDBJ databases">
        <title>Draft genome sequence of Rohu Carp (Labeo rohita).</title>
        <authorList>
            <person name="Das P."/>
            <person name="Kushwaha B."/>
            <person name="Joshi C.G."/>
            <person name="Kumar D."/>
            <person name="Nagpure N.S."/>
            <person name="Sahoo L."/>
            <person name="Das S.P."/>
            <person name="Bit A."/>
            <person name="Patnaik S."/>
            <person name="Meher P.K."/>
            <person name="Jayasankar P."/>
            <person name="Koringa P.G."/>
            <person name="Patel N.V."/>
            <person name="Hinsu A.T."/>
            <person name="Kumar R."/>
            <person name="Pandey M."/>
            <person name="Agarwal S."/>
            <person name="Srivastava S."/>
            <person name="Singh M."/>
            <person name="Iquebal M.A."/>
            <person name="Jaiswal S."/>
            <person name="Angadi U.B."/>
            <person name="Kumar N."/>
            <person name="Raza M."/>
            <person name="Shah T.M."/>
            <person name="Rai A."/>
            <person name="Jena J.K."/>
        </authorList>
    </citation>
    <scope>NUCLEOTIDE SEQUENCE [LARGE SCALE GENOMIC DNA]</scope>
    <source>
        <strain evidence="3">DASCIFA01</strain>
        <tissue evidence="3">Testis</tissue>
    </source>
</reference>
<evidence type="ECO:0000313" key="4">
    <source>
        <dbReference type="Proteomes" id="UP000290572"/>
    </source>
</evidence>
<gene>
    <name evidence="3" type="ORF">ROHU_024831</name>
</gene>
<organism evidence="3 4">
    <name type="scientific">Labeo rohita</name>
    <name type="common">Indian major carp</name>
    <name type="synonym">Cyprinus rohita</name>
    <dbReference type="NCBI Taxonomy" id="84645"/>
    <lineage>
        <taxon>Eukaryota</taxon>
        <taxon>Metazoa</taxon>
        <taxon>Chordata</taxon>
        <taxon>Craniata</taxon>
        <taxon>Vertebrata</taxon>
        <taxon>Euteleostomi</taxon>
        <taxon>Actinopterygii</taxon>
        <taxon>Neopterygii</taxon>
        <taxon>Teleostei</taxon>
        <taxon>Ostariophysi</taxon>
        <taxon>Cypriniformes</taxon>
        <taxon>Cyprinidae</taxon>
        <taxon>Labeoninae</taxon>
        <taxon>Labeonini</taxon>
        <taxon>Labeo</taxon>
    </lineage>
</organism>
<dbReference type="GO" id="GO:0008104">
    <property type="term" value="P:intracellular protein localization"/>
    <property type="evidence" value="ECO:0007669"/>
    <property type="project" value="TreeGrafter"/>
</dbReference>